<dbReference type="InterPro" id="IPR036378">
    <property type="entry name" value="FAS1_dom_sf"/>
</dbReference>
<evidence type="ECO:0000313" key="3">
    <source>
        <dbReference type="EMBL" id="KAK7486754.1"/>
    </source>
</evidence>
<accession>A0ABD0KHV2</accession>
<dbReference type="SUPFAM" id="SSF82153">
    <property type="entry name" value="FAS1 domain"/>
    <property type="match status" value="2"/>
</dbReference>
<dbReference type="SMART" id="SM00554">
    <property type="entry name" value="FAS1"/>
    <property type="match status" value="2"/>
</dbReference>
<feature type="domain" description="FAS1" evidence="2">
    <location>
        <begin position="26"/>
        <end position="161"/>
    </location>
</feature>
<feature type="signal peptide" evidence="1">
    <location>
        <begin position="1"/>
        <end position="22"/>
    </location>
</feature>
<keyword evidence="4" id="KW-1185">Reference proteome</keyword>
<comment type="caution">
    <text evidence="3">The sequence shown here is derived from an EMBL/GenBank/DDBJ whole genome shotgun (WGS) entry which is preliminary data.</text>
</comment>
<organism evidence="3 4">
    <name type="scientific">Batillaria attramentaria</name>
    <dbReference type="NCBI Taxonomy" id="370345"/>
    <lineage>
        <taxon>Eukaryota</taxon>
        <taxon>Metazoa</taxon>
        <taxon>Spiralia</taxon>
        <taxon>Lophotrochozoa</taxon>
        <taxon>Mollusca</taxon>
        <taxon>Gastropoda</taxon>
        <taxon>Caenogastropoda</taxon>
        <taxon>Sorbeoconcha</taxon>
        <taxon>Cerithioidea</taxon>
        <taxon>Batillariidae</taxon>
        <taxon>Batillaria</taxon>
    </lineage>
</organism>
<feature type="domain" description="FAS1" evidence="2">
    <location>
        <begin position="165"/>
        <end position="300"/>
    </location>
</feature>
<protein>
    <recommendedName>
        <fullName evidence="2">FAS1 domain-containing protein</fullName>
    </recommendedName>
</protein>
<dbReference type="EMBL" id="JACVVK020000174">
    <property type="protein sequence ID" value="KAK7486754.1"/>
    <property type="molecule type" value="Genomic_DNA"/>
</dbReference>
<dbReference type="AlphaFoldDB" id="A0ABD0KHV2"/>
<proteinExistence type="predicted"/>
<evidence type="ECO:0000256" key="1">
    <source>
        <dbReference type="SAM" id="SignalP"/>
    </source>
</evidence>
<dbReference type="PANTHER" id="PTHR10900:SF77">
    <property type="entry name" value="FI19380P1"/>
    <property type="match status" value="1"/>
</dbReference>
<dbReference type="Pfam" id="PF02469">
    <property type="entry name" value="Fasciclin"/>
    <property type="match status" value="2"/>
</dbReference>
<evidence type="ECO:0000259" key="2">
    <source>
        <dbReference type="PROSITE" id="PS50213"/>
    </source>
</evidence>
<keyword evidence="1" id="KW-0732">Signal</keyword>
<dbReference type="Proteomes" id="UP001519460">
    <property type="component" value="Unassembled WGS sequence"/>
</dbReference>
<dbReference type="InterPro" id="IPR000782">
    <property type="entry name" value="FAS1_domain"/>
</dbReference>
<sequence length="317" mass="34394">MKSTLVVVALAYCIVSTVHVSCQPFNDTLYALLKDHDNSTRFVHYAGQTGLNLTLKDPYESLTVFAPSNQAFDQLPKDVKKELENDLDLLTDVMTFHFYQGLVSLSVNNALSSSLAGAQARINLYTNPKFNMTTVSGVPVIQTQSFPGLRNGVLYLVDKVMFPIPTGTALTFVNDDKFSMLNLALAKAGMTSFLDGKDADVTILAPSDEAFGQLPPGFFDDLLQDVPLLTKVLQNHIVRDVWYSAYFVAAGGGSMTTMAGQQLDVTLTDDDTTLQIGDASVTQSDVSVTNGVVHVINCLLLPADVRGKVGRPEMRTV</sequence>
<evidence type="ECO:0000313" key="4">
    <source>
        <dbReference type="Proteomes" id="UP001519460"/>
    </source>
</evidence>
<dbReference type="Gene3D" id="2.30.180.10">
    <property type="entry name" value="FAS1 domain"/>
    <property type="match status" value="2"/>
</dbReference>
<name>A0ABD0KHV2_9CAEN</name>
<dbReference type="PROSITE" id="PS50213">
    <property type="entry name" value="FAS1"/>
    <property type="match status" value="2"/>
</dbReference>
<reference evidence="3 4" key="1">
    <citation type="journal article" date="2023" name="Sci. Data">
        <title>Genome assembly of the Korean intertidal mud-creeper Batillaria attramentaria.</title>
        <authorList>
            <person name="Patra A.K."/>
            <person name="Ho P.T."/>
            <person name="Jun S."/>
            <person name="Lee S.J."/>
            <person name="Kim Y."/>
            <person name="Won Y.J."/>
        </authorList>
    </citation>
    <scope>NUCLEOTIDE SEQUENCE [LARGE SCALE GENOMIC DNA]</scope>
    <source>
        <strain evidence="3">Wonlab-2016</strain>
    </source>
</reference>
<gene>
    <name evidence="3" type="ORF">BaRGS_00022038</name>
</gene>
<dbReference type="FunFam" id="2.30.180.10:FF:000032">
    <property type="entry name" value="Fasciclin domain-containing protein, putative"/>
    <property type="match status" value="1"/>
</dbReference>
<dbReference type="PANTHER" id="PTHR10900">
    <property type="entry name" value="PERIOSTIN-RELATED"/>
    <property type="match status" value="1"/>
</dbReference>
<dbReference type="InterPro" id="IPR050904">
    <property type="entry name" value="Adhesion/Biosynth-related"/>
</dbReference>
<feature type="chain" id="PRO_5044766562" description="FAS1 domain-containing protein" evidence="1">
    <location>
        <begin position="23"/>
        <end position="317"/>
    </location>
</feature>